<keyword evidence="4" id="KW-1185">Reference proteome</keyword>
<dbReference type="GO" id="GO:0016459">
    <property type="term" value="C:myosin complex"/>
    <property type="evidence" value="ECO:0007669"/>
    <property type="project" value="InterPro"/>
</dbReference>
<feature type="region of interest" description="Disordered" evidence="1">
    <location>
        <begin position="1"/>
        <end position="36"/>
    </location>
</feature>
<comment type="caution">
    <text evidence="3">The sequence shown here is derived from an EMBL/GenBank/DDBJ whole genome shotgun (WGS) entry which is preliminary data.</text>
</comment>
<organism evidence="3 4">
    <name type="scientific">Adiantum capillus-veneris</name>
    <name type="common">Maidenhair fern</name>
    <dbReference type="NCBI Taxonomy" id="13818"/>
    <lineage>
        <taxon>Eukaryota</taxon>
        <taxon>Viridiplantae</taxon>
        <taxon>Streptophyta</taxon>
        <taxon>Embryophyta</taxon>
        <taxon>Tracheophyta</taxon>
        <taxon>Polypodiopsida</taxon>
        <taxon>Polypodiidae</taxon>
        <taxon>Polypodiales</taxon>
        <taxon>Pteridineae</taxon>
        <taxon>Pteridaceae</taxon>
        <taxon>Vittarioideae</taxon>
        <taxon>Adiantum</taxon>
    </lineage>
</organism>
<proteinExistence type="predicted"/>
<dbReference type="Pfam" id="PF06017">
    <property type="entry name" value="Myosin_TH1"/>
    <property type="match status" value="1"/>
</dbReference>
<evidence type="ECO:0000313" key="4">
    <source>
        <dbReference type="Proteomes" id="UP000886520"/>
    </source>
</evidence>
<name>A0A9D4ZIP1_ADICA</name>
<dbReference type="OrthoDB" id="6108017at2759"/>
<reference evidence="3" key="1">
    <citation type="submission" date="2021-01" db="EMBL/GenBank/DDBJ databases">
        <title>Adiantum capillus-veneris genome.</title>
        <authorList>
            <person name="Fang Y."/>
            <person name="Liao Q."/>
        </authorList>
    </citation>
    <scope>NUCLEOTIDE SEQUENCE</scope>
    <source>
        <strain evidence="3">H3</strain>
        <tissue evidence="3">Leaf</tissue>
    </source>
</reference>
<evidence type="ECO:0000313" key="3">
    <source>
        <dbReference type="EMBL" id="KAI5074395.1"/>
    </source>
</evidence>
<feature type="domain" description="TH1" evidence="2">
    <location>
        <begin position="44"/>
        <end position="216"/>
    </location>
</feature>
<accession>A0A9D4ZIP1</accession>
<evidence type="ECO:0000259" key="2">
    <source>
        <dbReference type="PROSITE" id="PS51757"/>
    </source>
</evidence>
<dbReference type="EMBL" id="JABFUD020000010">
    <property type="protein sequence ID" value="KAI5074395.1"/>
    <property type="molecule type" value="Genomic_DNA"/>
</dbReference>
<sequence>MGRRRVSIQVLPQEEPGEEEEEEPIRTELSKNTETQEPFMGIKARRRSSAYNQQFHGDYLNVASNHQIAKLLTKQGDKQVLFADSIMKVNRDGQMKRRIILITEAALYMLDNRWCNLKRRISLSAIDRIFLSELNDNFLSIRVASEYDCFLASTRKNEIVTVLVNTPRSGKLSPIQVSFANRFEYRVDSKTSRVVHFEEAEGGVKTTITRPEAMQS</sequence>
<dbReference type="Proteomes" id="UP000886520">
    <property type="component" value="Chromosome 10"/>
</dbReference>
<protein>
    <recommendedName>
        <fullName evidence="2">TH1 domain-containing protein</fullName>
    </recommendedName>
</protein>
<dbReference type="PROSITE" id="PS51757">
    <property type="entry name" value="TH1"/>
    <property type="match status" value="1"/>
</dbReference>
<dbReference type="PANTHER" id="PTHR34969:SF1">
    <property type="entry name" value="TH1 DOMAIN-CONTAINING PROTEIN"/>
    <property type="match status" value="1"/>
</dbReference>
<dbReference type="InterPro" id="IPR010926">
    <property type="entry name" value="Myosin_TH1"/>
</dbReference>
<dbReference type="PANTHER" id="PTHR34969">
    <property type="entry name" value="OS01G0621700 PROTEIN"/>
    <property type="match status" value="1"/>
</dbReference>
<dbReference type="GO" id="GO:0003774">
    <property type="term" value="F:cytoskeletal motor activity"/>
    <property type="evidence" value="ECO:0007669"/>
    <property type="project" value="InterPro"/>
</dbReference>
<dbReference type="AlphaFoldDB" id="A0A9D4ZIP1"/>
<gene>
    <name evidence="3" type="ORF">GOP47_0010356</name>
</gene>
<evidence type="ECO:0000256" key="1">
    <source>
        <dbReference type="SAM" id="MobiDB-lite"/>
    </source>
</evidence>